<dbReference type="SUPFAM" id="SSF56399">
    <property type="entry name" value="ADP-ribosylation"/>
    <property type="match status" value="1"/>
</dbReference>
<accession>A0A8B9BK66</accession>
<dbReference type="PROSITE" id="PS51996">
    <property type="entry name" value="TR_MART"/>
    <property type="match status" value="1"/>
</dbReference>
<dbReference type="PROSITE" id="PS01291">
    <property type="entry name" value="ART"/>
    <property type="match status" value="1"/>
</dbReference>
<comment type="similarity">
    <text evidence="1 10">Belongs to the Arg-specific ADP-ribosyltransferase family.</text>
</comment>
<dbReference type="GO" id="GO:0016779">
    <property type="term" value="F:nucleotidyltransferase activity"/>
    <property type="evidence" value="ECO:0007669"/>
    <property type="project" value="UniProtKB-KW"/>
</dbReference>
<evidence type="ECO:0000256" key="9">
    <source>
        <dbReference type="ARBA" id="ARBA00047597"/>
    </source>
</evidence>
<feature type="region of interest" description="Disordered" evidence="11">
    <location>
        <begin position="220"/>
        <end position="252"/>
    </location>
</feature>
<keyword evidence="3 10" id="KW-0808">Transferase</keyword>
<evidence type="ECO:0000256" key="7">
    <source>
        <dbReference type="ARBA" id="ARBA00023027"/>
    </source>
</evidence>
<keyword evidence="7 10" id="KW-0520">NAD</keyword>
<reference evidence="12" key="2">
    <citation type="submission" date="2025-09" db="UniProtKB">
        <authorList>
            <consortium name="Ensembl"/>
        </authorList>
    </citation>
    <scope>IDENTIFICATION</scope>
</reference>
<evidence type="ECO:0000256" key="6">
    <source>
        <dbReference type="ARBA" id="ARBA00022857"/>
    </source>
</evidence>
<dbReference type="GeneTree" id="ENSGT01030000234601"/>
<evidence type="ECO:0000256" key="5">
    <source>
        <dbReference type="ARBA" id="ARBA00022729"/>
    </source>
</evidence>
<dbReference type="GO" id="GO:0044194">
    <property type="term" value="C:cytolytic granule"/>
    <property type="evidence" value="ECO:0007669"/>
    <property type="project" value="UniProtKB-ARBA"/>
</dbReference>
<name>A0A8B9BK66_9AVES</name>
<dbReference type="AlphaFoldDB" id="A0A8B9BK66"/>
<dbReference type="Pfam" id="PF01129">
    <property type="entry name" value="ART"/>
    <property type="match status" value="1"/>
</dbReference>
<dbReference type="Gene3D" id="3.90.176.10">
    <property type="entry name" value="Toxin ADP-ribosyltransferase, Chain A, domain 1"/>
    <property type="match status" value="1"/>
</dbReference>
<protein>
    <recommendedName>
        <fullName evidence="10">NAD(P)(+)--arginine ADP-ribosyltransferase</fullName>
        <ecNumber evidence="10">2.4.2.31</ecNumber>
    </recommendedName>
    <alternativeName>
        <fullName evidence="10">Mono(ADP-ribosyl)transferase</fullName>
    </alternativeName>
</protein>
<dbReference type="InterPro" id="IPR000768">
    <property type="entry name" value="ART"/>
</dbReference>
<evidence type="ECO:0000256" key="8">
    <source>
        <dbReference type="ARBA" id="ARBA00023157"/>
    </source>
</evidence>
<keyword evidence="8" id="KW-1015">Disulfide bond</keyword>
<dbReference type="PANTHER" id="PTHR10339:SF19">
    <property type="entry name" value="GPI-LINKED NAD(P)(+)--ARGININE ADP-RIBOSYLTRANSFERASE 1"/>
    <property type="match status" value="1"/>
</dbReference>
<dbReference type="PRINTS" id="PR00970">
    <property type="entry name" value="RIBTRNSFRASE"/>
</dbReference>
<keyword evidence="13" id="KW-1185">Reference proteome</keyword>
<reference evidence="12" key="1">
    <citation type="submission" date="2025-08" db="UniProtKB">
        <authorList>
            <consortium name="Ensembl"/>
        </authorList>
    </citation>
    <scope>IDENTIFICATION</scope>
</reference>
<dbReference type="Ensembl" id="ENSABRT00000008069.1">
    <property type="protein sequence ID" value="ENSABRP00000005559.1"/>
    <property type="gene ID" value="ENSABRG00000005207.1"/>
</dbReference>
<dbReference type="GO" id="GO:0003950">
    <property type="term" value="F:NAD+ poly-ADP-ribosyltransferase activity"/>
    <property type="evidence" value="ECO:0007669"/>
    <property type="project" value="TreeGrafter"/>
</dbReference>
<dbReference type="PANTHER" id="PTHR10339">
    <property type="entry name" value="ADP-RIBOSYLTRANSFERASE"/>
    <property type="match status" value="1"/>
</dbReference>
<dbReference type="GO" id="GO:0046677">
    <property type="term" value="P:response to antibiotic"/>
    <property type="evidence" value="ECO:0007669"/>
    <property type="project" value="UniProtKB-ARBA"/>
</dbReference>
<organism evidence="12 13">
    <name type="scientific">Anser brachyrhynchus</name>
    <name type="common">Pink-footed goose</name>
    <dbReference type="NCBI Taxonomy" id="132585"/>
    <lineage>
        <taxon>Eukaryota</taxon>
        <taxon>Metazoa</taxon>
        <taxon>Chordata</taxon>
        <taxon>Craniata</taxon>
        <taxon>Vertebrata</taxon>
        <taxon>Euteleostomi</taxon>
        <taxon>Archelosauria</taxon>
        <taxon>Archosauria</taxon>
        <taxon>Dinosauria</taxon>
        <taxon>Saurischia</taxon>
        <taxon>Theropoda</taxon>
        <taxon>Coelurosauria</taxon>
        <taxon>Aves</taxon>
        <taxon>Neognathae</taxon>
        <taxon>Galloanserae</taxon>
        <taxon>Anseriformes</taxon>
        <taxon>Anatidae</taxon>
        <taxon>Anserinae</taxon>
        <taxon>Anser</taxon>
    </lineage>
</organism>
<dbReference type="Proteomes" id="UP000694426">
    <property type="component" value="Unplaced"/>
</dbReference>
<gene>
    <name evidence="12" type="primary">ART1</name>
</gene>
<dbReference type="EC" id="2.4.2.31" evidence="10"/>
<keyword evidence="5" id="KW-0732">Signal</keyword>
<feature type="region of interest" description="Disordered" evidence="11">
    <location>
        <begin position="1"/>
        <end position="24"/>
    </location>
</feature>
<keyword evidence="6 10" id="KW-0521">NADP</keyword>
<keyword evidence="2 10" id="KW-0328">Glycosyltransferase</keyword>
<proteinExistence type="inferred from homology"/>
<evidence type="ECO:0000256" key="1">
    <source>
        <dbReference type="ARBA" id="ARBA00009558"/>
    </source>
</evidence>
<evidence type="ECO:0000256" key="3">
    <source>
        <dbReference type="ARBA" id="ARBA00022679"/>
    </source>
</evidence>
<evidence type="ECO:0000313" key="13">
    <source>
        <dbReference type="Proteomes" id="UP000694426"/>
    </source>
</evidence>
<comment type="catalytic activity">
    <reaction evidence="9 10">
        <text>L-arginyl-[protein] + NAD(+) = N(omega)-(ADP-D-ribosyl)-L-arginyl-[protein] + nicotinamide + H(+)</text>
        <dbReference type="Rhea" id="RHEA:19149"/>
        <dbReference type="Rhea" id="RHEA-COMP:10532"/>
        <dbReference type="Rhea" id="RHEA-COMP:15087"/>
        <dbReference type="ChEBI" id="CHEBI:15378"/>
        <dbReference type="ChEBI" id="CHEBI:17154"/>
        <dbReference type="ChEBI" id="CHEBI:29965"/>
        <dbReference type="ChEBI" id="CHEBI:57540"/>
        <dbReference type="ChEBI" id="CHEBI:142554"/>
        <dbReference type="EC" id="2.4.2.31"/>
    </reaction>
</comment>
<dbReference type="FunFam" id="3.90.176.10:FF:000001">
    <property type="entry name" value="NAD(P)(+)--arginine ADP-ribosyltransferase"/>
    <property type="match status" value="1"/>
</dbReference>
<dbReference type="GO" id="GO:0005615">
    <property type="term" value="C:extracellular space"/>
    <property type="evidence" value="ECO:0007669"/>
    <property type="project" value="UniProtKB-ARBA"/>
</dbReference>
<dbReference type="InterPro" id="IPR050999">
    <property type="entry name" value="ADP-ribosyltransferase_ARG"/>
</dbReference>
<evidence type="ECO:0000256" key="4">
    <source>
        <dbReference type="ARBA" id="ARBA00022695"/>
    </source>
</evidence>
<evidence type="ECO:0000256" key="10">
    <source>
        <dbReference type="RuleBase" id="RU361228"/>
    </source>
</evidence>
<evidence type="ECO:0000313" key="12">
    <source>
        <dbReference type="Ensembl" id="ENSABRP00000005559.1"/>
    </source>
</evidence>
<sequence>TVSQLPSGPTLGAKTLHNPLVTLPPRDGERAAKGKSAQTGWAVAVLAYTAEGDLYKQFNAAVREGGCCREHDLQSFPFKTLHFLLTEALRNLREAQDVQDCHNVYRGVKGIRFTAQLHQTVRFGQFASTSLKKEVAENFGQDTFFFVYTCYGVPIKKFSFFPDQDEVLIPPFEVFKVTSVTRDTNGTFIHLRSQAACSTYNCALLKGKGSQQGVCHREMGLGLGHSPGQAPRSPHSSSLGRRRAGSPVPPAL</sequence>
<evidence type="ECO:0000256" key="11">
    <source>
        <dbReference type="SAM" id="MobiDB-lite"/>
    </source>
</evidence>
<evidence type="ECO:0000256" key="2">
    <source>
        <dbReference type="ARBA" id="ARBA00022676"/>
    </source>
</evidence>
<dbReference type="GO" id="GO:0106274">
    <property type="term" value="F:NAD+-protein-arginine ADP-ribosyltransferase activity"/>
    <property type="evidence" value="ECO:0007669"/>
    <property type="project" value="UniProtKB-EC"/>
</dbReference>
<keyword evidence="4" id="KW-0548">Nucleotidyltransferase</keyword>